<dbReference type="EMBL" id="WELG01000143">
    <property type="protein sequence ID" value="KAB7521200.1"/>
    <property type="molecule type" value="Genomic_DNA"/>
</dbReference>
<name>A0A6I1DXA9_9FLAO</name>
<dbReference type="InterPro" id="IPR058636">
    <property type="entry name" value="Beta-barrel_YknX"/>
</dbReference>
<evidence type="ECO:0000313" key="2">
    <source>
        <dbReference type="EMBL" id="KAB7521200.1"/>
    </source>
</evidence>
<protein>
    <submittedName>
        <fullName evidence="2">HlyD family efflux transporter periplasmic adaptor subunit</fullName>
    </submittedName>
</protein>
<sequence length="112" mass="11904">MENAEVLSEVEGVVKEVNITPKTDATGQQLPFISILSSGEFRVKGTVTEMNRGSLAAGQAVVVHSRVNPDITWSGTVESVDSEPISNANNGNVYYSGSGDSSAKSSKYNFYV</sequence>
<feature type="domain" description="YknX-like beta-barrel" evidence="1">
    <location>
        <begin position="41"/>
        <end position="110"/>
    </location>
</feature>
<gene>
    <name evidence="2" type="ORF">F8C76_18220</name>
</gene>
<comment type="caution">
    <text evidence="2">The sequence shown here is derived from an EMBL/GenBank/DDBJ whole genome shotgun (WGS) entry which is preliminary data.</text>
</comment>
<dbReference type="Proteomes" id="UP000429785">
    <property type="component" value="Unassembled WGS sequence"/>
</dbReference>
<evidence type="ECO:0000313" key="3">
    <source>
        <dbReference type="Proteomes" id="UP000429785"/>
    </source>
</evidence>
<feature type="non-terminal residue" evidence="2">
    <location>
        <position position="112"/>
    </location>
</feature>
<proteinExistence type="predicted"/>
<accession>A0A6I1DXA9</accession>
<dbReference type="Pfam" id="PF25990">
    <property type="entry name" value="Beta-barrel_YknX"/>
    <property type="match status" value="1"/>
</dbReference>
<organism evidence="2 3">
    <name type="scientific">Flagellimonas olearia</name>
    <dbReference type="NCBI Taxonomy" id="552546"/>
    <lineage>
        <taxon>Bacteria</taxon>
        <taxon>Pseudomonadati</taxon>
        <taxon>Bacteroidota</taxon>
        <taxon>Flavobacteriia</taxon>
        <taxon>Flavobacteriales</taxon>
        <taxon>Flavobacteriaceae</taxon>
        <taxon>Flagellimonas</taxon>
    </lineage>
</organism>
<evidence type="ECO:0000259" key="1">
    <source>
        <dbReference type="Pfam" id="PF25990"/>
    </source>
</evidence>
<reference evidence="2 3" key="1">
    <citation type="submission" date="2019-10" db="EMBL/GenBank/DDBJ databases">
        <title>Muricauda olearia CL-SS4 JCM15563 genome.</title>
        <authorList>
            <person name="Liu L."/>
        </authorList>
    </citation>
    <scope>NUCLEOTIDE SEQUENCE [LARGE SCALE GENOMIC DNA]</scope>
    <source>
        <strain evidence="2 3">CL-SS4</strain>
    </source>
</reference>
<dbReference type="Gene3D" id="2.40.30.170">
    <property type="match status" value="1"/>
</dbReference>
<dbReference type="AlphaFoldDB" id="A0A6I1DXA9"/>